<dbReference type="GO" id="GO:0019706">
    <property type="term" value="F:protein-cysteine S-palmitoyltransferase activity"/>
    <property type="evidence" value="ECO:0007669"/>
    <property type="project" value="UniProtKB-EC"/>
</dbReference>
<dbReference type="PANTHER" id="PTHR22883:SF23">
    <property type="entry name" value="PALMITOYLTRANSFERASE ZDHHC6"/>
    <property type="match status" value="1"/>
</dbReference>
<comment type="caution">
    <text evidence="10">The sequence shown here is derived from an EMBL/GenBank/DDBJ whole genome shotgun (WGS) entry which is preliminary data.</text>
</comment>
<evidence type="ECO:0000313" key="10">
    <source>
        <dbReference type="EMBL" id="CAD8135895.1"/>
    </source>
</evidence>
<evidence type="ECO:0000259" key="9">
    <source>
        <dbReference type="Pfam" id="PF01529"/>
    </source>
</evidence>
<dbReference type="PANTHER" id="PTHR22883">
    <property type="entry name" value="ZINC FINGER DHHC DOMAIN CONTAINING PROTEIN"/>
    <property type="match status" value="1"/>
</dbReference>
<evidence type="ECO:0000256" key="8">
    <source>
        <dbReference type="RuleBase" id="RU079119"/>
    </source>
</evidence>
<dbReference type="OMA" id="WILPIPN"/>
<evidence type="ECO:0000256" key="4">
    <source>
        <dbReference type="ARBA" id="ARBA00022989"/>
    </source>
</evidence>
<evidence type="ECO:0000256" key="5">
    <source>
        <dbReference type="ARBA" id="ARBA00023136"/>
    </source>
</evidence>
<dbReference type="InterPro" id="IPR001594">
    <property type="entry name" value="Palmitoyltrfase_DHHC"/>
</dbReference>
<keyword evidence="3 8" id="KW-0812">Transmembrane</keyword>
<evidence type="ECO:0000256" key="2">
    <source>
        <dbReference type="ARBA" id="ARBA00022679"/>
    </source>
</evidence>
<accession>A0A8S1S808</accession>
<comment type="subcellular location">
    <subcellularLocation>
        <location evidence="1">Membrane</location>
        <topology evidence="1">Multi-pass membrane protein</topology>
    </subcellularLocation>
</comment>
<comment type="catalytic activity">
    <reaction evidence="8">
        <text>L-cysteinyl-[protein] + hexadecanoyl-CoA = S-hexadecanoyl-L-cysteinyl-[protein] + CoA</text>
        <dbReference type="Rhea" id="RHEA:36683"/>
        <dbReference type="Rhea" id="RHEA-COMP:10131"/>
        <dbReference type="Rhea" id="RHEA-COMP:11032"/>
        <dbReference type="ChEBI" id="CHEBI:29950"/>
        <dbReference type="ChEBI" id="CHEBI:57287"/>
        <dbReference type="ChEBI" id="CHEBI:57379"/>
        <dbReference type="ChEBI" id="CHEBI:74151"/>
        <dbReference type="EC" id="2.3.1.225"/>
    </reaction>
</comment>
<evidence type="ECO:0000313" key="11">
    <source>
        <dbReference type="Proteomes" id="UP000683925"/>
    </source>
</evidence>
<evidence type="ECO:0000256" key="6">
    <source>
        <dbReference type="ARBA" id="ARBA00023315"/>
    </source>
</evidence>
<dbReference type="Proteomes" id="UP000683925">
    <property type="component" value="Unassembled WGS sequence"/>
</dbReference>
<dbReference type="InterPro" id="IPR039859">
    <property type="entry name" value="PFA4/ZDH16/20/ERF2-like"/>
</dbReference>
<dbReference type="GO" id="GO:0005794">
    <property type="term" value="C:Golgi apparatus"/>
    <property type="evidence" value="ECO:0007669"/>
    <property type="project" value="TreeGrafter"/>
</dbReference>
<feature type="transmembrane region" description="Helical" evidence="8">
    <location>
        <begin position="6"/>
        <end position="24"/>
    </location>
</feature>
<dbReference type="AlphaFoldDB" id="A0A8S1S808"/>
<evidence type="ECO:0000256" key="3">
    <source>
        <dbReference type="ARBA" id="ARBA00022692"/>
    </source>
</evidence>
<organism evidence="10 11">
    <name type="scientific">Paramecium octaurelia</name>
    <dbReference type="NCBI Taxonomy" id="43137"/>
    <lineage>
        <taxon>Eukaryota</taxon>
        <taxon>Sar</taxon>
        <taxon>Alveolata</taxon>
        <taxon>Ciliophora</taxon>
        <taxon>Intramacronucleata</taxon>
        <taxon>Oligohymenophorea</taxon>
        <taxon>Peniculida</taxon>
        <taxon>Parameciidae</taxon>
        <taxon>Paramecium</taxon>
    </lineage>
</organism>
<keyword evidence="6 8" id="KW-0012">Acyltransferase</keyword>
<feature type="domain" description="Palmitoyltransferase DHHC" evidence="9">
    <location>
        <begin position="87"/>
        <end position="222"/>
    </location>
</feature>
<dbReference type="PROSITE" id="PS50216">
    <property type="entry name" value="DHHC"/>
    <property type="match status" value="1"/>
</dbReference>
<dbReference type="GO" id="GO:0005783">
    <property type="term" value="C:endoplasmic reticulum"/>
    <property type="evidence" value="ECO:0007669"/>
    <property type="project" value="TreeGrafter"/>
</dbReference>
<evidence type="ECO:0000256" key="7">
    <source>
        <dbReference type="ARBA" id="ARBA00038298"/>
    </source>
</evidence>
<keyword evidence="2 8" id="KW-0808">Transferase</keyword>
<keyword evidence="11" id="KW-1185">Reference proteome</keyword>
<feature type="transmembrane region" description="Helical" evidence="8">
    <location>
        <begin position="188"/>
        <end position="206"/>
    </location>
</feature>
<dbReference type="Pfam" id="PF01529">
    <property type="entry name" value="DHHC"/>
    <property type="match status" value="1"/>
</dbReference>
<evidence type="ECO:0000256" key="1">
    <source>
        <dbReference type="ARBA" id="ARBA00004141"/>
    </source>
</evidence>
<keyword evidence="4 8" id="KW-1133">Transmembrane helix</keyword>
<comment type="similarity">
    <text evidence="7">Belongs to the DHHC palmitoyltransferase family. PFA5 subfamily.</text>
</comment>
<reference evidence="10" key="1">
    <citation type="submission" date="2021-01" db="EMBL/GenBank/DDBJ databases">
        <authorList>
            <consortium name="Genoscope - CEA"/>
            <person name="William W."/>
        </authorList>
    </citation>
    <scope>NUCLEOTIDE SEQUENCE</scope>
</reference>
<dbReference type="GO" id="GO:0006612">
    <property type="term" value="P:protein targeting to membrane"/>
    <property type="evidence" value="ECO:0007669"/>
    <property type="project" value="TreeGrafter"/>
</dbReference>
<protein>
    <recommendedName>
        <fullName evidence="8">Palmitoyltransferase</fullName>
        <ecNumber evidence="8">2.3.1.225</ecNumber>
    </recommendedName>
</protein>
<feature type="transmembrane region" description="Helical" evidence="8">
    <location>
        <begin position="136"/>
        <end position="156"/>
    </location>
</feature>
<gene>
    <name evidence="10" type="ORF">POCTA_138.1.T0070084</name>
</gene>
<comment type="domain">
    <text evidence="8">The DHHC domain is required for palmitoyltransferase activity.</text>
</comment>
<dbReference type="GO" id="GO:0016020">
    <property type="term" value="C:membrane"/>
    <property type="evidence" value="ECO:0007669"/>
    <property type="project" value="UniProtKB-SubCell"/>
</dbReference>
<dbReference type="OrthoDB" id="331948at2759"/>
<dbReference type="EC" id="2.3.1.225" evidence="8"/>
<sequence>MDLKKIPFKHILLSFYAVSFYCILESNFGFYGKIGAVTLQFLLMWSHYQIVSTHPGPITITKTPIELMEENNWNINAIKKNERFLVHKCTKCNNNWKPPKTHHCQTCDICVHYRDHHCAWFNCCVGYKNLKYFCQFLMYFMIIIIIHGTLCAIWIWQKIYQIHKDGLINFQLSSLGALFPLNEVITKLFETFIFFGGYFVACQLLIDKFDQIPDLTTYNEQKANKYSYFRASGQKLIRLLGENYIYWILPIPNKLNLNYLELTYPKVTAGEQFLDYHLDMKDKDSYFFYKIFELK</sequence>
<name>A0A8S1S808_PAROT</name>
<keyword evidence="5 8" id="KW-0472">Membrane</keyword>
<proteinExistence type="inferred from homology"/>
<dbReference type="EMBL" id="CAJJDP010000006">
    <property type="protein sequence ID" value="CAD8135895.1"/>
    <property type="molecule type" value="Genomic_DNA"/>
</dbReference>